<proteinExistence type="inferred from homology"/>
<sequence>MGLGREVREKIARRAAQEIMPGMVVNLGIGIPTLVADFVPTEVPVMFHAENGVLGTGPSPEKGNENTLLCNAGGFPITASKGASYFDSATAFAIIRRGKLDMTIMGALQVSEQGDLANWIVPGKRVPGMGGAIELAEKAKRVLILMNHTDKYGQPKILRKCSLPLTASLCVNLIITEMAVIEVTKEGLLLKEVFSPFTVEEVIACTEPQLIIDLASLDKEERYGS</sequence>
<dbReference type="RefSeq" id="WP_122896748.1">
    <property type="nucleotide sequence ID" value="NZ_RHIB01000001.1"/>
</dbReference>
<dbReference type="InterPro" id="IPR004165">
    <property type="entry name" value="CoA_trans_fam_I"/>
</dbReference>
<dbReference type="InterPro" id="IPR012791">
    <property type="entry name" value="3-oxoacid_CoA-transf_B"/>
</dbReference>
<dbReference type="PANTHER" id="PTHR13707">
    <property type="entry name" value="KETOACID-COENZYME A TRANSFERASE"/>
    <property type="match status" value="1"/>
</dbReference>
<organism evidence="3 4">
    <name type="scientific">Alteribacter keqinensis</name>
    <dbReference type="NCBI Taxonomy" id="2483800"/>
    <lineage>
        <taxon>Bacteria</taxon>
        <taxon>Bacillati</taxon>
        <taxon>Bacillota</taxon>
        <taxon>Bacilli</taxon>
        <taxon>Bacillales</taxon>
        <taxon>Bacillaceae</taxon>
        <taxon>Alteribacter</taxon>
    </lineage>
</organism>
<dbReference type="AlphaFoldDB" id="A0A3M7TUJ6"/>
<dbReference type="Proteomes" id="UP000278746">
    <property type="component" value="Unassembled WGS sequence"/>
</dbReference>
<gene>
    <name evidence="3" type="ORF">EBO34_04570</name>
</gene>
<protein>
    <submittedName>
        <fullName evidence="3">3-oxoacid CoA-transferase subunit B</fullName>
    </submittedName>
</protein>
<dbReference type="SUPFAM" id="SSF100950">
    <property type="entry name" value="NagB/RpiA/CoA transferase-like"/>
    <property type="match status" value="1"/>
</dbReference>
<evidence type="ECO:0000256" key="2">
    <source>
        <dbReference type="ARBA" id="ARBA00022679"/>
    </source>
</evidence>
<dbReference type="OrthoDB" id="9778604at2"/>
<comment type="caution">
    <text evidence="3">The sequence shown here is derived from an EMBL/GenBank/DDBJ whole genome shotgun (WGS) entry which is preliminary data.</text>
</comment>
<evidence type="ECO:0000256" key="1">
    <source>
        <dbReference type="ARBA" id="ARBA00007047"/>
    </source>
</evidence>
<keyword evidence="4" id="KW-1185">Reference proteome</keyword>
<dbReference type="Pfam" id="PF01144">
    <property type="entry name" value="CoA_trans"/>
    <property type="match status" value="1"/>
</dbReference>
<dbReference type="PANTHER" id="PTHR13707:SF57">
    <property type="entry name" value="SUCCINYL-COA:3-KETOACID COENZYME A TRANSFERASE SUBUNIT B-RELATED"/>
    <property type="match status" value="1"/>
</dbReference>
<reference evidence="3 4" key="1">
    <citation type="submission" date="2018-10" db="EMBL/GenBank/DDBJ databases">
        <title>Bacillus Keqinensis sp. nov., a moderately halophilic bacterium isolated from a saline-alkaline lake.</title>
        <authorList>
            <person name="Wang H."/>
        </authorList>
    </citation>
    <scope>NUCLEOTIDE SEQUENCE [LARGE SCALE GENOMIC DNA]</scope>
    <source>
        <strain evidence="3 4">KQ-3</strain>
    </source>
</reference>
<dbReference type="GO" id="GO:0008410">
    <property type="term" value="F:CoA-transferase activity"/>
    <property type="evidence" value="ECO:0007669"/>
    <property type="project" value="InterPro"/>
</dbReference>
<accession>A0A3M7TUJ6</accession>
<evidence type="ECO:0000313" key="4">
    <source>
        <dbReference type="Proteomes" id="UP000278746"/>
    </source>
</evidence>
<name>A0A3M7TUJ6_9BACI</name>
<dbReference type="NCBIfam" id="TIGR02428">
    <property type="entry name" value="pcaJ_scoB_fam"/>
    <property type="match status" value="1"/>
</dbReference>
<keyword evidence="2 3" id="KW-0808">Transferase</keyword>
<dbReference type="InterPro" id="IPR037171">
    <property type="entry name" value="NagB/RpiA_transferase-like"/>
</dbReference>
<comment type="similarity">
    <text evidence="1">Belongs to the 3-oxoacid CoA-transferase subunit B family.</text>
</comment>
<dbReference type="SMART" id="SM00882">
    <property type="entry name" value="CoA_trans"/>
    <property type="match status" value="1"/>
</dbReference>
<dbReference type="Gene3D" id="3.40.1080.10">
    <property type="entry name" value="Glutaconate Coenzyme A-transferase"/>
    <property type="match status" value="1"/>
</dbReference>
<dbReference type="EMBL" id="RHIB01000001">
    <property type="protein sequence ID" value="RNA69227.1"/>
    <property type="molecule type" value="Genomic_DNA"/>
</dbReference>
<evidence type="ECO:0000313" key="3">
    <source>
        <dbReference type="EMBL" id="RNA69227.1"/>
    </source>
</evidence>